<keyword evidence="2" id="KW-1133">Transmembrane helix</keyword>
<evidence type="ECO:0000256" key="2">
    <source>
        <dbReference type="SAM" id="Phobius"/>
    </source>
</evidence>
<feature type="region of interest" description="Disordered" evidence="1">
    <location>
        <begin position="1"/>
        <end position="40"/>
    </location>
</feature>
<dbReference type="AlphaFoldDB" id="A0A0G4EKP4"/>
<gene>
    <name evidence="3" type="ORF">Vbra_12153</name>
</gene>
<feature type="transmembrane region" description="Helical" evidence="2">
    <location>
        <begin position="264"/>
        <end position="288"/>
    </location>
</feature>
<dbReference type="InParanoid" id="A0A0G4EKP4"/>
<accession>A0A0G4EKP4</accession>
<keyword evidence="2" id="KW-0812">Transmembrane</keyword>
<keyword evidence="2" id="KW-0472">Membrane</keyword>
<evidence type="ECO:0000256" key="1">
    <source>
        <dbReference type="SAM" id="MobiDB-lite"/>
    </source>
</evidence>
<evidence type="ECO:0000313" key="4">
    <source>
        <dbReference type="Proteomes" id="UP000041254"/>
    </source>
</evidence>
<feature type="transmembrane region" description="Helical" evidence="2">
    <location>
        <begin position="230"/>
        <end position="252"/>
    </location>
</feature>
<dbReference type="Proteomes" id="UP000041254">
    <property type="component" value="Unassembled WGS sequence"/>
</dbReference>
<sequence length="318" mass="35239">MPSGSLPSIPEHDVPSRSSSSALQQQQQQQQQQEEARPRAKANTNKFLFTYDAFMDPDIVYHFAGERPVSSRAGWISGFSLTFDRQGLPLVEPVLANMTQERVDEDGDAPHTQPHERPRVHGVLHEFSKSSMLRVVDYGKQMECFAFVPLRVNLYGPGVAVGETEAALAMVCHRSSVIGPNSTLLPSAEYVLKLVRLAKRFRLADESVYQMRTTPVNPAPLSLGGRVAKALMSFLILLGYWCGWPAFGWSILDVLWAMSDLEAAVWICGYFSFMGLAVGLMALFLMYLAPRRRTVVVGDGGLDWTSDGRGGLEREGEL</sequence>
<evidence type="ECO:0000313" key="3">
    <source>
        <dbReference type="EMBL" id="CEL97004.1"/>
    </source>
</evidence>
<proteinExistence type="predicted"/>
<organism evidence="3 4">
    <name type="scientific">Vitrella brassicaformis (strain CCMP3155)</name>
    <dbReference type="NCBI Taxonomy" id="1169540"/>
    <lineage>
        <taxon>Eukaryota</taxon>
        <taxon>Sar</taxon>
        <taxon>Alveolata</taxon>
        <taxon>Colpodellida</taxon>
        <taxon>Vitrellaceae</taxon>
        <taxon>Vitrella</taxon>
    </lineage>
</organism>
<reference evidence="3 4" key="1">
    <citation type="submission" date="2014-11" db="EMBL/GenBank/DDBJ databases">
        <authorList>
            <person name="Zhu J."/>
            <person name="Qi W."/>
            <person name="Song R."/>
        </authorList>
    </citation>
    <scope>NUCLEOTIDE SEQUENCE [LARGE SCALE GENOMIC DNA]</scope>
</reference>
<dbReference type="VEuPathDB" id="CryptoDB:Vbra_12153"/>
<dbReference type="Gene3D" id="3.10.490.10">
    <property type="entry name" value="Gamma-glutamyl cyclotransferase-like"/>
    <property type="match status" value="1"/>
</dbReference>
<protein>
    <submittedName>
        <fullName evidence="3">Uncharacterized protein</fullName>
    </submittedName>
</protein>
<feature type="compositionally biased region" description="Low complexity" evidence="1">
    <location>
        <begin position="24"/>
        <end position="33"/>
    </location>
</feature>
<name>A0A0G4EKP4_VITBC</name>
<keyword evidence="4" id="KW-1185">Reference proteome</keyword>
<dbReference type="EMBL" id="CDMY01000251">
    <property type="protein sequence ID" value="CEL97004.1"/>
    <property type="molecule type" value="Genomic_DNA"/>
</dbReference>